<dbReference type="Pfam" id="PF21332">
    <property type="entry name" value="AmiR_N"/>
    <property type="match status" value="1"/>
</dbReference>
<evidence type="ECO:0000256" key="1">
    <source>
        <dbReference type="SAM" id="Coils"/>
    </source>
</evidence>
<dbReference type="InterPro" id="IPR011006">
    <property type="entry name" value="CheY-like_superfamily"/>
</dbReference>
<dbReference type="Pfam" id="PF03861">
    <property type="entry name" value="ANTAR"/>
    <property type="match status" value="1"/>
</dbReference>
<dbReference type="SUPFAM" id="SSF52172">
    <property type="entry name" value="CheY-like"/>
    <property type="match status" value="1"/>
</dbReference>
<dbReference type="SMART" id="SM01012">
    <property type="entry name" value="ANTAR"/>
    <property type="match status" value="1"/>
</dbReference>
<dbReference type="RefSeq" id="WP_119538565.1">
    <property type="nucleotide sequence ID" value="NZ_QYRN01000002.1"/>
</dbReference>
<dbReference type="InterPro" id="IPR008327">
    <property type="entry name" value="Sig_transdc_resp-reg_antiterm"/>
</dbReference>
<keyword evidence="4" id="KW-1185">Reference proteome</keyword>
<dbReference type="Gene3D" id="1.10.10.10">
    <property type="entry name" value="Winged helix-like DNA-binding domain superfamily/Winged helix DNA-binding domain"/>
    <property type="match status" value="1"/>
</dbReference>
<proteinExistence type="predicted"/>
<dbReference type="Gene3D" id="3.40.50.2300">
    <property type="match status" value="1"/>
</dbReference>
<dbReference type="EMBL" id="QYRN01000002">
    <property type="protein sequence ID" value="RIY02486.1"/>
    <property type="molecule type" value="Genomic_DNA"/>
</dbReference>
<protein>
    <submittedName>
        <fullName evidence="3">ANTAR domain-containing protein</fullName>
    </submittedName>
</protein>
<dbReference type="AlphaFoldDB" id="A0A3A1WLR8"/>
<name>A0A3A1WLR8_9HYPH</name>
<dbReference type="PROSITE" id="PS50921">
    <property type="entry name" value="ANTAR"/>
    <property type="match status" value="1"/>
</dbReference>
<accession>A0A3A1WLR8</accession>
<evidence type="ECO:0000313" key="4">
    <source>
        <dbReference type="Proteomes" id="UP000265750"/>
    </source>
</evidence>
<comment type="caution">
    <text evidence="3">The sequence shown here is derived from an EMBL/GenBank/DDBJ whole genome shotgun (WGS) entry which is preliminary data.</text>
</comment>
<gene>
    <name evidence="3" type="ORF">D3218_03700</name>
</gene>
<dbReference type="InterPro" id="IPR036388">
    <property type="entry name" value="WH-like_DNA-bd_sf"/>
</dbReference>
<keyword evidence="1" id="KW-0175">Coiled coil</keyword>
<evidence type="ECO:0000259" key="2">
    <source>
        <dbReference type="PROSITE" id="PS50921"/>
    </source>
</evidence>
<dbReference type="OrthoDB" id="6159164at2"/>
<evidence type="ECO:0000313" key="3">
    <source>
        <dbReference type="EMBL" id="RIY02486.1"/>
    </source>
</evidence>
<feature type="coiled-coil region" evidence="1">
    <location>
        <begin position="119"/>
        <end position="146"/>
    </location>
</feature>
<feature type="domain" description="ANTAR" evidence="2">
    <location>
        <begin position="126"/>
        <end position="186"/>
    </location>
</feature>
<dbReference type="InterPro" id="IPR049021">
    <property type="entry name" value="AmiR_N"/>
</dbReference>
<dbReference type="InterPro" id="IPR005561">
    <property type="entry name" value="ANTAR"/>
</dbReference>
<dbReference type="Proteomes" id="UP000265750">
    <property type="component" value="Unassembled WGS sequence"/>
</dbReference>
<dbReference type="PIRSF" id="PIRSF036382">
    <property type="entry name" value="RR_antiterm"/>
    <property type="match status" value="1"/>
</dbReference>
<organism evidence="3 4">
    <name type="scientific">Aureimonas flava</name>
    <dbReference type="NCBI Taxonomy" id="2320271"/>
    <lineage>
        <taxon>Bacteria</taxon>
        <taxon>Pseudomonadati</taxon>
        <taxon>Pseudomonadota</taxon>
        <taxon>Alphaproteobacteria</taxon>
        <taxon>Hyphomicrobiales</taxon>
        <taxon>Aurantimonadaceae</taxon>
        <taxon>Aureimonas</taxon>
    </lineage>
</organism>
<dbReference type="GO" id="GO:0003723">
    <property type="term" value="F:RNA binding"/>
    <property type="evidence" value="ECO:0007669"/>
    <property type="project" value="InterPro"/>
</dbReference>
<reference evidence="4" key="1">
    <citation type="submission" date="2018-09" db="EMBL/GenBank/DDBJ databases">
        <authorList>
            <person name="Tuo L."/>
        </authorList>
    </citation>
    <scope>NUCLEOTIDE SEQUENCE [LARGE SCALE GENOMIC DNA]</scope>
    <source>
        <strain evidence="4">M2BS4Y-1</strain>
    </source>
</reference>
<sequence>MTRRPRIPNLGGAKAVLLHREHASIDMLIRQLRAIGLEIEGAWPELPAATADADFLFFDVDHGFDEQFPWRPGEAPMPLVALIGSEAPGRIEWALSLKADAQIVKPVGSAGVYAALLIARRAFDERRRLEGEIADLRERLDQRRTIVRAVAALSGAAVGEEQAYAQLRALAMSWQVTLEEAAHHVVALKNREVAHERPRRA</sequence>